<comment type="caution">
    <text evidence="1">The sequence shown here is derived from an EMBL/GenBank/DDBJ whole genome shotgun (WGS) entry which is preliminary data.</text>
</comment>
<protein>
    <submittedName>
        <fullName evidence="1">Uncharacterized protein</fullName>
    </submittedName>
</protein>
<proteinExistence type="predicted"/>
<name>A0A5C6XEX4_9DELT</name>
<reference evidence="1 2" key="1">
    <citation type="submission" date="2019-08" db="EMBL/GenBank/DDBJ databases">
        <title>Bradymonadales sp. TMQ2.</title>
        <authorList>
            <person name="Liang Q."/>
        </authorList>
    </citation>
    <scope>NUCLEOTIDE SEQUENCE [LARGE SCALE GENOMIC DNA]</scope>
    <source>
        <strain evidence="1 2">TMQ2</strain>
    </source>
</reference>
<evidence type="ECO:0000313" key="1">
    <source>
        <dbReference type="EMBL" id="TXD37915.1"/>
    </source>
</evidence>
<dbReference type="RefSeq" id="WP_146974001.1">
    <property type="nucleotide sequence ID" value="NZ_VOSL01000039.1"/>
</dbReference>
<dbReference type="EMBL" id="VOSL01000039">
    <property type="protein sequence ID" value="TXD37915.1"/>
    <property type="molecule type" value="Genomic_DNA"/>
</dbReference>
<gene>
    <name evidence="1" type="ORF">FRC96_08110</name>
</gene>
<dbReference type="AlphaFoldDB" id="A0A5C6XEX4"/>
<dbReference type="OrthoDB" id="9853184at2"/>
<sequence length="505" mass="57216">MTDSKRTPYGLVTPLPNHLRPRKAWKHFYDTKQHWERLCDVEIDTLRAQAESLVGTQRARERKLPRLKSVNRSQALELIAQHHDDFYAPVYMEEMAQPETIWTPKMDSRWRHRALTPNSIFLVIELNKSKSVVVTAFRPHEPSKNVKWDETALRRHGIKYFKKETSMTVDDFASFAAQNLQEASTHPPKTVKDLWWLTSAIGDGRLVRSHNEVQNALQEAESLLQAAPADLIEEFKDTLDWEGVLDELAESLQEPRPEDLEAALASSAELLAIGDAVGAEEETNAFFEELEILVAWVPSEWSHLAESAHARAAIYAGSESPVLRMWEVVEDAALAAVVRESEPAVRPAATLVDALFPKPSRFARWSTRIAEVTSQASETVKDWIEKSLEAIAIQEPMPMMSGNVTERETWEVRGTPLPNAPTYKMFVVDDEYPEGEDVTNHFTPSEGFIWELEEPESEALIILIVADAPLKEKSLNTLLDEAASRDDVVIRTRVIQPTQATNDRR</sequence>
<accession>A0A5C6XEX4</accession>
<organism evidence="1 2">
    <name type="scientific">Lujinxingia vulgaris</name>
    <dbReference type="NCBI Taxonomy" id="2600176"/>
    <lineage>
        <taxon>Bacteria</taxon>
        <taxon>Deltaproteobacteria</taxon>
        <taxon>Bradymonadales</taxon>
        <taxon>Lujinxingiaceae</taxon>
        <taxon>Lujinxingia</taxon>
    </lineage>
</organism>
<dbReference type="Proteomes" id="UP000321046">
    <property type="component" value="Unassembled WGS sequence"/>
</dbReference>
<evidence type="ECO:0000313" key="2">
    <source>
        <dbReference type="Proteomes" id="UP000321046"/>
    </source>
</evidence>